<gene>
    <name evidence="1" type="ORF">GSOID_T00031970001</name>
</gene>
<dbReference type="AlphaFoldDB" id="E4YAP2"/>
<reference evidence="1" key="1">
    <citation type="journal article" date="2010" name="Science">
        <title>Plasticity of animal genome architecture unmasked by rapid evolution of a pelagic tunicate.</title>
        <authorList>
            <person name="Denoeud F."/>
            <person name="Henriet S."/>
            <person name="Mungpakdee S."/>
            <person name="Aury J.M."/>
            <person name="Da Silva C."/>
            <person name="Brinkmann H."/>
            <person name="Mikhaleva J."/>
            <person name="Olsen L.C."/>
            <person name="Jubin C."/>
            <person name="Canestro C."/>
            <person name="Bouquet J.M."/>
            <person name="Danks G."/>
            <person name="Poulain J."/>
            <person name="Campsteijn C."/>
            <person name="Adamski M."/>
            <person name="Cross I."/>
            <person name="Yadetie F."/>
            <person name="Muffato M."/>
            <person name="Louis A."/>
            <person name="Butcher S."/>
            <person name="Tsagkogeorga G."/>
            <person name="Konrad A."/>
            <person name="Singh S."/>
            <person name="Jensen M.F."/>
            <person name="Cong E.H."/>
            <person name="Eikeseth-Otteraa H."/>
            <person name="Noel B."/>
            <person name="Anthouard V."/>
            <person name="Porcel B.M."/>
            <person name="Kachouri-Lafond R."/>
            <person name="Nishino A."/>
            <person name="Ugolini M."/>
            <person name="Chourrout P."/>
            <person name="Nishida H."/>
            <person name="Aasland R."/>
            <person name="Huzurbazar S."/>
            <person name="Westhof E."/>
            <person name="Delsuc F."/>
            <person name="Lehrach H."/>
            <person name="Reinhardt R."/>
            <person name="Weissenbach J."/>
            <person name="Roy S.W."/>
            <person name="Artiguenave F."/>
            <person name="Postlethwait J.H."/>
            <person name="Manak J.R."/>
            <person name="Thompson E.M."/>
            <person name="Jaillon O."/>
            <person name="Du Pasquier L."/>
            <person name="Boudinot P."/>
            <person name="Liberles D.A."/>
            <person name="Volff J.N."/>
            <person name="Philippe H."/>
            <person name="Lenhard B."/>
            <person name="Roest Crollius H."/>
            <person name="Wincker P."/>
            <person name="Chourrout D."/>
        </authorList>
    </citation>
    <scope>NUCLEOTIDE SEQUENCE [LARGE SCALE GENOMIC DNA]</scope>
</reference>
<sequence>MHFSKLILATFTKHIKAALQIDNCTFFASGSSHQFRCKTEILFRINSSSFEIRDNTQPEQARHQLAEEVHQFKNRNSEEKRKWLR</sequence>
<name>E4YAP2_OIKDI</name>
<organism evidence="1">
    <name type="scientific">Oikopleura dioica</name>
    <name type="common">Tunicate</name>
    <dbReference type="NCBI Taxonomy" id="34765"/>
    <lineage>
        <taxon>Eukaryota</taxon>
        <taxon>Metazoa</taxon>
        <taxon>Chordata</taxon>
        <taxon>Tunicata</taxon>
        <taxon>Appendicularia</taxon>
        <taxon>Copelata</taxon>
        <taxon>Oikopleuridae</taxon>
        <taxon>Oikopleura</taxon>
    </lineage>
</organism>
<dbReference type="EMBL" id="FN654362">
    <property type="protein sequence ID" value="CBY32629.1"/>
    <property type="molecule type" value="Genomic_DNA"/>
</dbReference>
<protein>
    <submittedName>
        <fullName evidence="1">Uncharacterized protein</fullName>
    </submittedName>
</protein>
<accession>E4YAP2</accession>
<proteinExistence type="predicted"/>
<evidence type="ECO:0000313" key="1">
    <source>
        <dbReference type="EMBL" id="CBY32629.1"/>
    </source>
</evidence>
<dbReference type="Proteomes" id="UP000011014">
    <property type="component" value="Unassembled WGS sequence"/>
</dbReference>